<dbReference type="RefSeq" id="WP_317635545.1">
    <property type="nucleotide sequence ID" value="NZ_AP026802.1"/>
</dbReference>
<keyword evidence="3" id="KW-1185">Reference proteome</keyword>
<keyword evidence="1" id="KW-0472">Membrane</keyword>
<accession>A0AAU9DH23</accession>
<dbReference type="Proteomes" id="UP001321861">
    <property type="component" value="Chromosome"/>
</dbReference>
<organism evidence="2 3">
    <name type="scientific">Xylocopilactobacillus apicola</name>
    <dbReference type="NCBI Taxonomy" id="2932184"/>
    <lineage>
        <taxon>Bacteria</taxon>
        <taxon>Bacillati</taxon>
        <taxon>Bacillota</taxon>
        <taxon>Bacilli</taxon>
        <taxon>Lactobacillales</taxon>
        <taxon>Lactobacillaceae</taxon>
        <taxon>Xylocopilactobacillus</taxon>
    </lineage>
</organism>
<evidence type="ECO:0000313" key="2">
    <source>
        <dbReference type="EMBL" id="BDR57586.1"/>
    </source>
</evidence>
<feature type="transmembrane region" description="Helical" evidence="1">
    <location>
        <begin position="146"/>
        <end position="165"/>
    </location>
</feature>
<dbReference type="EMBL" id="AP026802">
    <property type="protein sequence ID" value="BDR57586.1"/>
    <property type="molecule type" value="Genomic_DNA"/>
</dbReference>
<reference evidence="2 3" key="1">
    <citation type="journal article" date="2023" name="Microbiol. Spectr.">
        <title>Symbiosis of Carpenter Bees with Uncharacterized Lactic Acid Bacteria Showing NAD Auxotrophy.</title>
        <authorList>
            <person name="Kawasaki S."/>
            <person name="Ozawa K."/>
            <person name="Mori T."/>
            <person name="Yamamoto A."/>
            <person name="Ito M."/>
            <person name="Ohkuma M."/>
            <person name="Sakamoto M."/>
            <person name="Matsutani M."/>
        </authorList>
    </citation>
    <scope>NUCLEOTIDE SEQUENCE [LARGE SCALE GENOMIC DNA]</scope>
    <source>
        <strain evidence="2 3">XA3</strain>
    </source>
</reference>
<dbReference type="PANTHER" id="PTHR37305:SF1">
    <property type="entry name" value="MEMBRANE PROTEIN"/>
    <property type="match status" value="1"/>
</dbReference>
<feature type="transmembrane region" description="Helical" evidence="1">
    <location>
        <begin position="67"/>
        <end position="89"/>
    </location>
</feature>
<dbReference type="PANTHER" id="PTHR37305">
    <property type="entry name" value="INTEGRAL MEMBRANE PROTEIN-RELATED"/>
    <property type="match status" value="1"/>
</dbReference>
<dbReference type="AlphaFoldDB" id="A0AAU9DH23"/>
<proteinExistence type="predicted"/>
<feature type="transmembrane region" description="Helical" evidence="1">
    <location>
        <begin position="20"/>
        <end position="47"/>
    </location>
</feature>
<feature type="transmembrane region" description="Helical" evidence="1">
    <location>
        <begin position="172"/>
        <end position="196"/>
    </location>
</feature>
<keyword evidence="1" id="KW-1133">Transmembrane helix</keyword>
<dbReference type="KEGG" id="xap:XA3_00270"/>
<gene>
    <name evidence="2" type="ORF">XA3_00270</name>
</gene>
<keyword evidence="1" id="KW-0812">Transmembrane</keyword>
<sequence>MINQLRAEMYRQFHTKGNYLLTIFVICYSALTTFYKSVGGVVMTGGIQHALEEIDTTNWSVLTGVKFLTMGSSLLIYVFISIFVMVIGTEFSQNTYKNTLISGISRLQFIVVKYLTMLINILLQVFVFYLTGIITGLLCGRKLGSSWGYLLSTTFTTTFVTTFFISVIFGMAIVLLILTSLSIVSAVFIVLFPVLVNLVTTVTKWDWLKYLDFFGVSNKIALKLITLNQFLPYILTSCLILLICFIISLLLFQRKEL</sequence>
<evidence type="ECO:0000313" key="3">
    <source>
        <dbReference type="Proteomes" id="UP001321861"/>
    </source>
</evidence>
<evidence type="ECO:0000256" key="1">
    <source>
        <dbReference type="SAM" id="Phobius"/>
    </source>
</evidence>
<name>A0AAU9DH23_9LACO</name>
<feature type="transmembrane region" description="Helical" evidence="1">
    <location>
        <begin position="110"/>
        <end position="134"/>
    </location>
</feature>
<feature type="transmembrane region" description="Helical" evidence="1">
    <location>
        <begin position="230"/>
        <end position="252"/>
    </location>
</feature>
<protein>
    <submittedName>
        <fullName evidence="2">ABC transporter</fullName>
    </submittedName>
</protein>